<dbReference type="HAMAP" id="MF_00161">
    <property type="entry name" value="LspA"/>
    <property type="match status" value="1"/>
</dbReference>
<evidence type="ECO:0000313" key="14">
    <source>
        <dbReference type="Proteomes" id="UP000199649"/>
    </source>
</evidence>
<dbReference type="UniPathway" id="UPA00665"/>
<evidence type="ECO:0000256" key="4">
    <source>
        <dbReference type="ARBA" id="ARBA00022692"/>
    </source>
</evidence>
<feature type="region of interest" description="Disordered" evidence="11">
    <location>
        <begin position="1"/>
        <end position="28"/>
    </location>
</feature>
<keyword evidence="7 9" id="KW-1133">Transmembrane helix</keyword>
<evidence type="ECO:0000256" key="1">
    <source>
        <dbReference type="ARBA" id="ARBA00006139"/>
    </source>
</evidence>
<evidence type="ECO:0000256" key="6">
    <source>
        <dbReference type="ARBA" id="ARBA00022801"/>
    </source>
</evidence>
<reference evidence="14" key="2">
    <citation type="submission" date="2016-10" db="EMBL/GenBank/DDBJ databases">
        <authorList>
            <person name="Varghese N."/>
            <person name="Submissions S."/>
        </authorList>
    </citation>
    <scope>NUCLEOTIDE SEQUENCE [LARGE SCALE GENOMIC DNA]</scope>
    <source>
        <strain evidence="14">DSM 22965</strain>
    </source>
</reference>
<evidence type="ECO:0000256" key="8">
    <source>
        <dbReference type="ARBA" id="ARBA00023136"/>
    </source>
</evidence>
<dbReference type="STRING" id="684552.SAMN04489719_0006"/>
<reference evidence="13" key="1">
    <citation type="submission" date="2016-10" db="EMBL/GenBank/DDBJ databases">
        <authorList>
            <person name="de Groot N.N."/>
        </authorList>
    </citation>
    <scope>NUCLEOTIDE SEQUENCE [LARGE SCALE GENOMIC DNA]</scope>
    <source>
        <strain evidence="13">DSM 22965</strain>
    </source>
</reference>
<keyword evidence="2 9" id="KW-1003">Cell membrane</keyword>
<evidence type="ECO:0000256" key="7">
    <source>
        <dbReference type="ARBA" id="ARBA00022989"/>
    </source>
</evidence>
<evidence type="ECO:0000256" key="3">
    <source>
        <dbReference type="ARBA" id="ARBA00022670"/>
    </source>
</evidence>
<name>A0A1H1TFN0_9MICO</name>
<feature type="active site" evidence="9">
    <location>
        <position position="163"/>
    </location>
</feature>
<protein>
    <recommendedName>
        <fullName evidence="9">Lipoprotein signal peptidase</fullName>
        <ecNumber evidence="9">3.4.23.36</ecNumber>
    </recommendedName>
    <alternativeName>
        <fullName evidence="9">Prolipoprotein signal peptidase</fullName>
    </alternativeName>
    <alternativeName>
        <fullName evidence="9">Signal peptidase II</fullName>
        <shortName evidence="9">SPase II</shortName>
    </alternativeName>
</protein>
<dbReference type="EMBL" id="LT629734">
    <property type="protein sequence ID" value="SDS59067.1"/>
    <property type="molecule type" value="Genomic_DNA"/>
</dbReference>
<dbReference type="GO" id="GO:0006508">
    <property type="term" value="P:proteolysis"/>
    <property type="evidence" value="ECO:0007669"/>
    <property type="project" value="UniProtKB-KW"/>
</dbReference>
<sequence length="212" mass="21879">MIAREDGTSAAKSTVAHDGPPARDRSRATPPRALGIAVAVAGAGLILDQGTKALALAQLQPGHRVPLVGDLLGLSLVSNPGAAFSIGSGATWVFTVAAVIAVIVTLGFATRLRGARWGITLGLILGGAAGNLVDRLVNPPSFGHGHVTDFIAYGNLFVGNVADILVLAGVALLCLLLVNSDEAGIPQQRERRSRPQLAAHEGRPFPRNEREA</sequence>
<comment type="function">
    <text evidence="9">This protein specifically catalyzes the removal of signal peptides from prolipoproteins.</text>
</comment>
<dbReference type="Proteomes" id="UP000199649">
    <property type="component" value="Chromosome I"/>
</dbReference>
<feature type="region of interest" description="Disordered" evidence="11">
    <location>
        <begin position="187"/>
        <end position="212"/>
    </location>
</feature>
<dbReference type="InterPro" id="IPR001872">
    <property type="entry name" value="Peptidase_A8"/>
</dbReference>
<gene>
    <name evidence="9" type="primary">lspA</name>
    <name evidence="12" type="ORF">SAMN04489719_0006</name>
    <name evidence="13" type="ORF">SAMN04489719_2663</name>
</gene>
<proteinExistence type="inferred from homology"/>
<feature type="compositionally biased region" description="Basic and acidic residues" evidence="11">
    <location>
        <begin position="200"/>
        <end position="212"/>
    </location>
</feature>
<evidence type="ECO:0000313" key="12">
    <source>
        <dbReference type="EMBL" id="SDR65081.1"/>
    </source>
</evidence>
<dbReference type="PANTHER" id="PTHR33695:SF1">
    <property type="entry name" value="LIPOPROTEIN SIGNAL PEPTIDASE"/>
    <property type="match status" value="1"/>
</dbReference>
<dbReference type="Pfam" id="PF01252">
    <property type="entry name" value="Peptidase_A8"/>
    <property type="match status" value="1"/>
</dbReference>
<comment type="similarity">
    <text evidence="1 9 10">Belongs to the peptidase A8 family.</text>
</comment>
<dbReference type="EMBL" id="LT629734">
    <property type="protein sequence ID" value="SDR65081.1"/>
    <property type="molecule type" value="Genomic_DNA"/>
</dbReference>
<dbReference type="GO" id="GO:0004190">
    <property type="term" value="F:aspartic-type endopeptidase activity"/>
    <property type="evidence" value="ECO:0007669"/>
    <property type="project" value="UniProtKB-UniRule"/>
</dbReference>
<organism evidence="13 14">
    <name type="scientific">Agrococcus carbonis</name>
    <dbReference type="NCBI Taxonomy" id="684552"/>
    <lineage>
        <taxon>Bacteria</taxon>
        <taxon>Bacillati</taxon>
        <taxon>Actinomycetota</taxon>
        <taxon>Actinomycetes</taxon>
        <taxon>Micrococcales</taxon>
        <taxon>Microbacteriaceae</taxon>
        <taxon>Agrococcus</taxon>
    </lineage>
</organism>
<keyword evidence="5 9" id="KW-0064">Aspartyl protease</keyword>
<evidence type="ECO:0000313" key="13">
    <source>
        <dbReference type="EMBL" id="SDS59067.1"/>
    </source>
</evidence>
<comment type="catalytic activity">
    <reaction evidence="9">
        <text>Release of signal peptides from bacterial membrane prolipoproteins. Hydrolyzes -Xaa-Yaa-Zaa-|-(S,diacylglyceryl)Cys-, in which Xaa is hydrophobic (preferably Leu), and Yaa (Ala or Ser) and Zaa (Gly or Ala) have small, neutral side chains.</text>
        <dbReference type="EC" id="3.4.23.36"/>
    </reaction>
</comment>
<keyword evidence="4 9" id="KW-0812">Transmembrane</keyword>
<dbReference type="EC" id="3.4.23.36" evidence="9"/>
<dbReference type="AlphaFoldDB" id="A0A1H1TFN0"/>
<dbReference type="PANTHER" id="PTHR33695">
    <property type="entry name" value="LIPOPROTEIN SIGNAL PEPTIDASE"/>
    <property type="match status" value="1"/>
</dbReference>
<evidence type="ECO:0000256" key="9">
    <source>
        <dbReference type="HAMAP-Rule" id="MF_00161"/>
    </source>
</evidence>
<evidence type="ECO:0000256" key="2">
    <source>
        <dbReference type="ARBA" id="ARBA00022475"/>
    </source>
</evidence>
<evidence type="ECO:0000256" key="5">
    <source>
        <dbReference type="ARBA" id="ARBA00022750"/>
    </source>
</evidence>
<feature type="transmembrane region" description="Helical" evidence="9">
    <location>
        <begin position="153"/>
        <end position="178"/>
    </location>
</feature>
<comment type="pathway">
    <text evidence="9">Protein modification; lipoprotein biosynthesis (signal peptide cleavage).</text>
</comment>
<keyword evidence="8 9" id="KW-0472">Membrane</keyword>
<feature type="transmembrane region" description="Helical" evidence="9">
    <location>
        <begin position="115"/>
        <end position="133"/>
    </location>
</feature>
<keyword evidence="6 9" id="KW-0378">Hydrolase</keyword>
<accession>A0A1H1TFN0</accession>
<comment type="subcellular location">
    <subcellularLocation>
        <location evidence="9">Cell membrane</location>
        <topology evidence="9">Multi-pass membrane protein</topology>
    </subcellularLocation>
</comment>
<evidence type="ECO:0000256" key="11">
    <source>
        <dbReference type="SAM" id="MobiDB-lite"/>
    </source>
</evidence>
<keyword evidence="3 9" id="KW-0645">Protease</keyword>
<feature type="transmembrane region" description="Helical" evidence="9">
    <location>
        <begin position="82"/>
        <end position="108"/>
    </location>
</feature>
<dbReference type="PRINTS" id="PR00781">
    <property type="entry name" value="LIPOSIGPTASE"/>
</dbReference>
<feature type="active site" evidence="9">
    <location>
        <position position="149"/>
    </location>
</feature>
<dbReference type="RefSeq" id="WP_092664488.1">
    <property type="nucleotide sequence ID" value="NZ_LT629734.1"/>
</dbReference>
<keyword evidence="14" id="KW-1185">Reference proteome</keyword>
<dbReference type="OrthoDB" id="4308908at2"/>
<dbReference type="GO" id="GO:0005886">
    <property type="term" value="C:plasma membrane"/>
    <property type="evidence" value="ECO:0007669"/>
    <property type="project" value="UniProtKB-SubCell"/>
</dbReference>
<comment type="caution">
    <text evidence="9">Lacks conserved residue(s) required for the propagation of feature annotation.</text>
</comment>
<evidence type="ECO:0000256" key="10">
    <source>
        <dbReference type="RuleBase" id="RU004181"/>
    </source>
</evidence>